<feature type="compositionally biased region" description="Low complexity" evidence="4">
    <location>
        <begin position="240"/>
        <end position="254"/>
    </location>
</feature>
<dbReference type="CDD" id="cd00041">
    <property type="entry name" value="CUB"/>
    <property type="match status" value="2"/>
</dbReference>
<organism evidence="6 7">
    <name type="scientific">Branchiostoma belcheri</name>
    <name type="common">Amphioxus</name>
    <dbReference type="NCBI Taxonomy" id="7741"/>
    <lineage>
        <taxon>Eukaryota</taxon>
        <taxon>Metazoa</taxon>
        <taxon>Chordata</taxon>
        <taxon>Cephalochordata</taxon>
        <taxon>Leptocardii</taxon>
        <taxon>Amphioxiformes</taxon>
        <taxon>Branchiostomatidae</taxon>
        <taxon>Branchiostoma</taxon>
    </lineage>
</organism>
<proteinExistence type="predicted"/>
<dbReference type="PROSITE" id="PS01180">
    <property type="entry name" value="CUB"/>
    <property type="match status" value="2"/>
</dbReference>
<feature type="domain" description="CUB" evidence="5">
    <location>
        <begin position="1"/>
        <end position="77"/>
    </location>
</feature>
<dbReference type="Gene3D" id="2.60.120.290">
    <property type="entry name" value="Spermadhesin, CUB domain"/>
    <property type="match status" value="2"/>
</dbReference>
<dbReference type="GeneID" id="109481141"/>
<dbReference type="InterPro" id="IPR035914">
    <property type="entry name" value="Sperma_CUB_dom_sf"/>
</dbReference>
<keyword evidence="1" id="KW-0677">Repeat</keyword>
<dbReference type="AlphaFoldDB" id="A0A6P4ZYV9"/>
<dbReference type="SUPFAM" id="SSF49854">
    <property type="entry name" value="Spermadhesin, CUB domain"/>
    <property type="match status" value="2"/>
</dbReference>
<dbReference type="RefSeq" id="XP_019639199.1">
    <property type="nucleotide sequence ID" value="XM_019783640.1"/>
</dbReference>
<dbReference type="Proteomes" id="UP000515135">
    <property type="component" value="Unplaced"/>
</dbReference>
<reference evidence="7" key="1">
    <citation type="submission" date="2025-08" db="UniProtKB">
        <authorList>
            <consortium name="RefSeq"/>
        </authorList>
    </citation>
    <scope>IDENTIFICATION</scope>
    <source>
        <tissue evidence="7">Gonad</tissue>
    </source>
</reference>
<name>A0A6P4ZYV9_BRABE</name>
<sequence>MLQFTTMDVEGGFRPNECPYDSVKVYDGGDASGPPRGQYCATNIPPPDLVFFGDAFVVFTSDERNTRPGFSACYSTSTPPALPTPCGNVGTQAPTPPPLRPVTAWVESGCGGPRDLSGPSGSFSSLQHPANYPHSHHCEWLITVDPGMVVTLTFDVFDVEHHDTCSRDSVLVYDGPSTSAGLIGEYCGNVPPRRIVSSGEQLYVIFNTDDENASTGFSASFLAADPSQVTDLPTTTSKIHVTTTGGSHVTKTTSQRPIADPTTEGNNPAGGASSSFQATHIAWMVVMRVVLMFLQSI</sequence>
<keyword evidence="6" id="KW-1185">Reference proteome</keyword>
<dbReference type="PANTHER" id="PTHR24251:SF37">
    <property type="entry name" value="CUB DOMAIN-CONTAINING PROTEIN"/>
    <property type="match status" value="1"/>
</dbReference>
<gene>
    <name evidence="7" type="primary">LOC109481141</name>
</gene>
<feature type="domain" description="CUB" evidence="5">
    <location>
        <begin position="110"/>
        <end position="224"/>
    </location>
</feature>
<dbReference type="OrthoDB" id="6116165at2759"/>
<protein>
    <submittedName>
        <fullName evidence="7">Procollagen C-endopeptidase enhancer 2-like isoform X2</fullName>
    </submittedName>
</protein>
<accession>A0A6P4ZYV9</accession>
<comment type="caution">
    <text evidence="3">Lacks conserved residue(s) required for the propagation of feature annotation.</text>
</comment>
<dbReference type="Pfam" id="PF00431">
    <property type="entry name" value="CUB"/>
    <property type="match status" value="2"/>
</dbReference>
<evidence type="ECO:0000259" key="5">
    <source>
        <dbReference type="PROSITE" id="PS01180"/>
    </source>
</evidence>
<keyword evidence="2" id="KW-1015">Disulfide bond</keyword>
<dbReference type="FunFam" id="2.60.120.290:FF:000013">
    <property type="entry name" value="Membrane frizzled-related protein"/>
    <property type="match status" value="1"/>
</dbReference>
<dbReference type="InterPro" id="IPR000859">
    <property type="entry name" value="CUB_dom"/>
</dbReference>
<evidence type="ECO:0000313" key="6">
    <source>
        <dbReference type="Proteomes" id="UP000515135"/>
    </source>
</evidence>
<evidence type="ECO:0000313" key="7">
    <source>
        <dbReference type="RefSeq" id="XP_019639199.1"/>
    </source>
</evidence>
<dbReference type="SMART" id="SM00042">
    <property type="entry name" value="CUB"/>
    <property type="match status" value="1"/>
</dbReference>
<evidence type="ECO:0000256" key="3">
    <source>
        <dbReference type="PROSITE-ProRule" id="PRU00059"/>
    </source>
</evidence>
<evidence type="ECO:0000256" key="1">
    <source>
        <dbReference type="ARBA" id="ARBA00022737"/>
    </source>
</evidence>
<evidence type="ECO:0000256" key="2">
    <source>
        <dbReference type="ARBA" id="ARBA00023157"/>
    </source>
</evidence>
<feature type="region of interest" description="Disordered" evidence="4">
    <location>
        <begin position="239"/>
        <end position="271"/>
    </location>
</feature>
<dbReference type="PANTHER" id="PTHR24251">
    <property type="entry name" value="OVOCHYMASE-RELATED"/>
    <property type="match status" value="1"/>
</dbReference>
<evidence type="ECO:0000256" key="4">
    <source>
        <dbReference type="SAM" id="MobiDB-lite"/>
    </source>
</evidence>